<feature type="chain" id="PRO_5020595541" evidence="1">
    <location>
        <begin position="20"/>
        <end position="927"/>
    </location>
</feature>
<evidence type="ECO:0000313" key="4">
    <source>
        <dbReference type="Proteomes" id="UP000289857"/>
    </source>
</evidence>
<keyword evidence="1" id="KW-0732">Signal</keyword>
<keyword evidence="4" id="KW-1185">Reference proteome</keyword>
<comment type="caution">
    <text evidence="3">The sequence shown here is derived from an EMBL/GenBank/DDBJ whole genome shotgun (WGS) entry which is preliminary data.</text>
</comment>
<protein>
    <submittedName>
        <fullName evidence="3">TonB-dependent receptor</fullName>
    </submittedName>
</protein>
<feature type="signal peptide" evidence="1">
    <location>
        <begin position="1"/>
        <end position="19"/>
    </location>
</feature>
<dbReference type="EMBL" id="SBKN01000005">
    <property type="protein sequence ID" value="RXR22187.1"/>
    <property type="molecule type" value="Genomic_DNA"/>
</dbReference>
<reference evidence="4" key="1">
    <citation type="submission" date="2019-01" db="EMBL/GenBank/DDBJ databases">
        <title>Cytophagaceae bacterium strain CAR-16.</title>
        <authorList>
            <person name="Chen W.-M."/>
        </authorList>
    </citation>
    <scope>NUCLEOTIDE SEQUENCE [LARGE SCALE GENOMIC DNA]</scope>
    <source>
        <strain evidence="4">WWJ-16</strain>
    </source>
</reference>
<dbReference type="Pfam" id="PF14905">
    <property type="entry name" value="OMP_b-brl_3"/>
    <property type="match status" value="2"/>
</dbReference>
<evidence type="ECO:0000256" key="1">
    <source>
        <dbReference type="SAM" id="SignalP"/>
    </source>
</evidence>
<dbReference type="Proteomes" id="UP000289857">
    <property type="component" value="Unassembled WGS sequence"/>
</dbReference>
<organism evidence="3 4">
    <name type="scientific">Flavobacterium stagni</name>
    <dbReference type="NCBI Taxonomy" id="2506421"/>
    <lineage>
        <taxon>Bacteria</taxon>
        <taxon>Pseudomonadati</taxon>
        <taxon>Bacteroidota</taxon>
        <taxon>Flavobacteriia</taxon>
        <taxon>Flavobacteriales</taxon>
        <taxon>Flavobacteriaceae</taxon>
        <taxon>Flavobacterium</taxon>
    </lineage>
</organism>
<keyword evidence="3" id="KW-0675">Receptor</keyword>
<proteinExistence type="predicted"/>
<dbReference type="RefSeq" id="WP_129461645.1">
    <property type="nucleotide sequence ID" value="NZ_SBKN01000005.1"/>
</dbReference>
<dbReference type="OrthoDB" id="1682379at2"/>
<dbReference type="SUPFAM" id="SSF56935">
    <property type="entry name" value="Porins"/>
    <property type="match status" value="1"/>
</dbReference>
<dbReference type="AlphaFoldDB" id="A0A4V1N2K3"/>
<evidence type="ECO:0000313" key="3">
    <source>
        <dbReference type="EMBL" id="RXR22187.1"/>
    </source>
</evidence>
<feature type="domain" description="Outer membrane protein beta-barrel" evidence="2">
    <location>
        <begin position="451"/>
        <end position="737"/>
    </location>
</feature>
<accession>A0A4V1N2K3</accession>
<dbReference type="SUPFAM" id="SSF49464">
    <property type="entry name" value="Carboxypeptidase regulatory domain-like"/>
    <property type="match status" value="1"/>
</dbReference>
<gene>
    <name evidence="3" type="ORF">EQG61_09320</name>
</gene>
<sequence length="927" mass="105960">MPKIVFTTVLLFLCSLLSAQKTIQIKGKIIDEESKVPIESATVYLTNPKDSTVIEYSITNKMGVFDFKLKKIAQPVILKVSFVTYQDHKLELKELTKDHDFGTIALKSAINTLDEVVVKNETPPIRIKKDTVEFNAASFKVRPDANVETLLKQLPGVEIDADGKITVNGKEVNQILVNGKPFFDKDGKVALQNLPSNIINKVQVSDTKTKEEQKTGSAATSNNASINLTIDEKKNKGWFGKVMAGGGSDKRYESSTLINYFNNKRKVSVLASSNNINATGFSMDEIFDNMGGGRNSSIWMSDNGGFSINGRRFGGNNGITHSNLAGVNYADEWLKDSPMSMNYFFNDLQTRNENRTKQLNLLPSGNYETESWSNYKNSATAHNASGEFEIVIDSTMSFVFEPKWSRSLGQNKSNATQQSRDALAQLLNESTSDNYSENTSDIFGNTLSFSKSFAKKGRYLSIVFSNEHQKEDATNFVNSRTQFFQNVQPDDVRNQRNSTYNKYNQYSYDVNYYEPLRDSIRLKTSIYQEFANSKNGRSSFEYDAINQDYTNANDFLNNAYASKEQTFRPTAGLSSEKAKFNWSFDLGPQWTKMNNAVDYLGINTQLQKNFFTPYVESYISYRFTKSRNFWLSYNYQNEVPNASQLLPVEDLSNPLNTVIGNANLDASRRHGLYLNFRDFDYATRSGYGMYSGGNFYDTQIVSATAYDANRKRTTTYTNVAGTYNSWFGLYWNKSYKKEAHKFRYELRMATNFGLSKGITDGNVYKAQSVSLNPRVSFTYEYGEKLIVNPSYQYTRNITDYTNYVVESAANYLHRFNLQTTLYWPKNWVFGNDFGYTYNSNIADGFKKDFYLWNTSLSYSFWNKKFTAKVKVYDLLNQNQNATRTITATTIRDEQNVVLKRYVMFSLTYKLDKFGAGEKKESRRFMMY</sequence>
<dbReference type="Pfam" id="PF13715">
    <property type="entry name" value="CarbopepD_reg_2"/>
    <property type="match status" value="1"/>
</dbReference>
<feature type="domain" description="Outer membrane protein beta-barrel" evidence="2">
    <location>
        <begin position="760"/>
        <end position="908"/>
    </location>
</feature>
<name>A0A4V1N2K3_9FLAO</name>
<dbReference type="InterPro" id="IPR041700">
    <property type="entry name" value="OMP_b-brl_3"/>
</dbReference>
<dbReference type="InterPro" id="IPR008969">
    <property type="entry name" value="CarboxyPept-like_regulatory"/>
</dbReference>
<evidence type="ECO:0000259" key="2">
    <source>
        <dbReference type="Pfam" id="PF14905"/>
    </source>
</evidence>